<protein>
    <submittedName>
        <fullName evidence="1">Uncharacterized protein</fullName>
    </submittedName>
</protein>
<organism evidence="1 2">
    <name type="scientific">Stylosanthes scabra</name>
    <dbReference type="NCBI Taxonomy" id="79078"/>
    <lineage>
        <taxon>Eukaryota</taxon>
        <taxon>Viridiplantae</taxon>
        <taxon>Streptophyta</taxon>
        <taxon>Embryophyta</taxon>
        <taxon>Tracheophyta</taxon>
        <taxon>Spermatophyta</taxon>
        <taxon>Magnoliopsida</taxon>
        <taxon>eudicotyledons</taxon>
        <taxon>Gunneridae</taxon>
        <taxon>Pentapetalae</taxon>
        <taxon>rosids</taxon>
        <taxon>fabids</taxon>
        <taxon>Fabales</taxon>
        <taxon>Fabaceae</taxon>
        <taxon>Papilionoideae</taxon>
        <taxon>50 kb inversion clade</taxon>
        <taxon>dalbergioids sensu lato</taxon>
        <taxon>Dalbergieae</taxon>
        <taxon>Pterocarpus clade</taxon>
        <taxon>Stylosanthes</taxon>
    </lineage>
</organism>
<reference evidence="1 2" key="1">
    <citation type="journal article" date="2023" name="Plants (Basel)">
        <title>Bridging the Gap: Combining Genomics and Transcriptomics Approaches to Understand Stylosanthes scabra, an Orphan Legume from the Brazilian Caatinga.</title>
        <authorList>
            <person name="Ferreira-Neto J.R.C."/>
            <person name="da Silva M.D."/>
            <person name="Binneck E."/>
            <person name="de Melo N.F."/>
            <person name="da Silva R.H."/>
            <person name="de Melo A.L.T.M."/>
            <person name="Pandolfi V."/>
            <person name="Bustamante F.O."/>
            <person name="Brasileiro-Vidal A.C."/>
            <person name="Benko-Iseppon A.M."/>
        </authorList>
    </citation>
    <scope>NUCLEOTIDE SEQUENCE [LARGE SCALE GENOMIC DNA]</scope>
    <source>
        <tissue evidence="1">Leaves</tissue>
    </source>
</reference>
<evidence type="ECO:0000313" key="2">
    <source>
        <dbReference type="Proteomes" id="UP001341840"/>
    </source>
</evidence>
<accession>A0ABU6YFX3</accession>
<keyword evidence="2" id="KW-1185">Reference proteome</keyword>
<name>A0ABU6YFX3_9FABA</name>
<dbReference type="Proteomes" id="UP001341840">
    <property type="component" value="Unassembled WGS sequence"/>
</dbReference>
<proteinExistence type="predicted"/>
<gene>
    <name evidence="1" type="ORF">PIB30_049284</name>
</gene>
<dbReference type="EMBL" id="JASCZI010241985">
    <property type="protein sequence ID" value="MED6208884.1"/>
    <property type="molecule type" value="Genomic_DNA"/>
</dbReference>
<sequence>MRLHDNNIVLVGEASSGIVGQSARNVAVGKDPFGAPSFMRVVYFEAMNGPEFGEHANNGVAVEDGEFYIGMEFESRKLAIA</sequence>
<evidence type="ECO:0000313" key="1">
    <source>
        <dbReference type="EMBL" id="MED6208884.1"/>
    </source>
</evidence>
<comment type="caution">
    <text evidence="1">The sequence shown here is derived from an EMBL/GenBank/DDBJ whole genome shotgun (WGS) entry which is preliminary data.</text>
</comment>